<dbReference type="EMBL" id="ML732342">
    <property type="protein sequence ID" value="KAB8069409.1"/>
    <property type="molecule type" value="Genomic_DNA"/>
</dbReference>
<dbReference type="InterPro" id="IPR006597">
    <property type="entry name" value="Sel1-like"/>
</dbReference>
<dbReference type="SMART" id="SM00671">
    <property type="entry name" value="SEL1"/>
    <property type="match status" value="7"/>
</dbReference>
<protein>
    <recommendedName>
        <fullName evidence="5">HCP-like protein</fullName>
    </recommendedName>
</protein>
<feature type="compositionally biased region" description="Polar residues" evidence="2">
    <location>
        <begin position="513"/>
        <end position="537"/>
    </location>
</feature>
<evidence type="ECO:0000313" key="3">
    <source>
        <dbReference type="EMBL" id="KAB8069409.1"/>
    </source>
</evidence>
<dbReference type="PANTHER" id="PTHR46430">
    <property type="entry name" value="PROTEIN SKT5-RELATED"/>
    <property type="match status" value="1"/>
</dbReference>
<feature type="compositionally biased region" description="Basic and acidic residues" evidence="2">
    <location>
        <begin position="173"/>
        <end position="185"/>
    </location>
</feature>
<feature type="region of interest" description="Disordered" evidence="2">
    <location>
        <begin position="421"/>
        <end position="538"/>
    </location>
</feature>
<feature type="compositionally biased region" description="Polar residues" evidence="2">
    <location>
        <begin position="208"/>
        <end position="217"/>
    </location>
</feature>
<reference evidence="3 4" key="1">
    <citation type="submission" date="2019-04" db="EMBL/GenBank/DDBJ databases">
        <title>Friends and foes A comparative genomics study of 23 Aspergillus species from section Flavi.</title>
        <authorList>
            <consortium name="DOE Joint Genome Institute"/>
            <person name="Kjaerbolling I."/>
            <person name="Vesth T."/>
            <person name="Frisvad J.C."/>
            <person name="Nybo J.L."/>
            <person name="Theobald S."/>
            <person name="Kildgaard S."/>
            <person name="Isbrandt T."/>
            <person name="Kuo A."/>
            <person name="Sato A."/>
            <person name="Lyhne E.K."/>
            <person name="Kogle M.E."/>
            <person name="Wiebenga A."/>
            <person name="Kun R.S."/>
            <person name="Lubbers R.J."/>
            <person name="Makela M.R."/>
            <person name="Barry K."/>
            <person name="Chovatia M."/>
            <person name="Clum A."/>
            <person name="Daum C."/>
            <person name="Haridas S."/>
            <person name="He G."/>
            <person name="LaButti K."/>
            <person name="Lipzen A."/>
            <person name="Mondo S."/>
            <person name="Riley R."/>
            <person name="Salamov A."/>
            <person name="Simmons B.A."/>
            <person name="Magnuson J.K."/>
            <person name="Henrissat B."/>
            <person name="Mortensen U.H."/>
            <person name="Larsen T.O."/>
            <person name="Devries R.P."/>
            <person name="Grigoriev I.V."/>
            <person name="Machida M."/>
            <person name="Baker S.E."/>
            <person name="Andersen M.R."/>
        </authorList>
    </citation>
    <scope>NUCLEOTIDE SEQUENCE [LARGE SCALE GENOMIC DNA]</scope>
    <source>
        <strain evidence="3 4">CBS 151.66</strain>
    </source>
</reference>
<feature type="compositionally biased region" description="Polar residues" evidence="2">
    <location>
        <begin position="423"/>
        <end position="434"/>
    </location>
</feature>
<gene>
    <name evidence="3" type="ORF">BDV29DRAFT_194888</name>
</gene>
<feature type="region of interest" description="Disordered" evidence="2">
    <location>
        <begin position="118"/>
        <end position="241"/>
    </location>
</feature>
<dbReference type="InterPro" id="IPR051726">
    <property type="entry name" value="Chitin_Synth_Reg"/>
</dbReference>
<keyword evidence="1" id="KW-0677">Repeat</keyword>
<feature type="region of interest" description="Disordered" evidence="2">
    <location>
        <begin position="301"/>
        <end position="341"/>
    </location>
</feature>
<evidence type="ECO:0000256" key="1">
    <source>
        <dbReference type="ARBA" id="ARBA00022737"/>
    </source>
</evidence>
<dbReference type="PANTHER" id="PTHR46430:SF3">
    <property type="entry name" value="ACTIVATOR OF C KINASE PROTEIN 1"/>
    <property type="match status" value="1"/>
</dbReference>
<feature type="compositionally biased region" description="Pro residues" evidence="2">
    <location>
        <begin position="9"/>
        <end position="25"/>
    </location>
</feature>
<keyword evidence="4" id="KW-1185">Reference proteome</keyword>
<dbReference type="SUPFAM" id="SSF81901">
    <property type="entry name" value="HCP-like"/>
    <property type="match status" value="2"/>
</dbReference>
<dbReference type="OrthoDB" id="272077at2759"/>
<evidence type="ECO:0000313" key="4">
    <source>
        <dbReference type="Proteomes" id="UP000326565"/>
    </source>
</evidence>
<accession>A0A5N5WMB3</accession>
<dbReference type="Proteomes" id="UP000326565">
    <property type="component" value="Unassembled WGS sequence"/>
</dbReference>
<dbReference type="Pfam" id="PF08238">
    <property type="entry name" value="Sel1"/>
    <property type="match status" value="7"/>
</dbReference>
<name>A0A5N5WMB3_9EURO</name>
<evidence type="ECO:0000256" key="2">
    <source>
        <dbReference type="SAM" id="MobiDB-lite"/>
    </source>
</evidence>
<dbReference type="AlphaFoldDB" id="A0A5N5WMB3"/>
<sequence length="896" mass="98019">MAYPQRPAQRPPPVRNYGPRPPRAAGPPQDGFYDQGYDYAYDNTNYPQAIQVIDQYLDHTDLLHGVLPAHLEEVMVPPWSRELIVAMCQGADHRQMDTMARAATQTGGRHQGKIVQDLVTPRPGPPPSNIPWDNPFPVFPSKEPRSRSGSTGIEAGMTRMDLNGPMSPISVPDRPHTSHAKRQDMPRQPPPRSASRTRGDYTAGPVRSASQGRPSTGRSDRSERSYTDPNGPPPIPHVNRSATMPVTAPLSMAPPVPKPMYPGQATYQDPAFATKANAHKSLHIEALLDSYYSSAHADEPDMPNFDAMPDASYGGAIDESLPGLEQPKPKTPAPSAPQGQYAAFTPQSTEVDHVQSQPDMRPDGVPNGFENAGFHFDLPASAPTAQHQGGMDYGFGYEDSMQAQRQQHGNWDSQMNAYPDGQSAYSSREGSIHSNAPPRPYRVNQSTYANEPPPMVNQMEPVDPEQNPDALPHYPAPFRPGHDQGSKPAPVRQYNNAAESAPPPIAPQGAPAHSTSGPVTQEELQQLQRMAKSNPSDQKTQLLLAQKLAEASVVLVESSRLDPKSKAKAREKYSMDAYKIVKKLVSSGNPDAQFYLADCYGQGLLGLQVDHKEAFNLYQSAAKQGHGQSAYRTAVCCEIGAEDGGGTKRDPFKAVHWYKRAASLGDPPAMYKMGMIMLKGLLGQAKSPRDGISWLKRAAERADSENPHALHELALMYANAGPNDVVIRDEAYANQLFHQAAELGYKFSQFQLGTAYENGLMGCPVDPRQSIIWYTNAAAQGEHQSELALSGWYLTGAEGILQQSDTEAYLWARKAATSGLAKAEYAMGYYTEVGIGVTANMDDAKRWYWRAAAQGFTKARERLEEIKKGGARMQKARLSRSGVNQQKQNDGDCLVM</sequence>
<feature type="region of interest" description="Disordered" evidence="2">
    <location>
        <begin position="877"/>
        <end position="896"/>
    </location>
</feature>
<dbReference type="InterPro" id="IPR011990">
    <property type="entry name" value="TPR-like_helical_dom_sf"/>
</dbReference>
<feature type="region of interest" description="Disordered" evidence="2">
    <location>
        <begin position="1"/>
        <end position="33"/>
    </location>
</feature>
<organism evidence="3 4">
    <name type="scientific">Aspergillus leporis</name>
    <dbReference type="NCBI Taxonomy" id="41062"/>
    <lineage>
        <taxon>Eukaryota</taxon>
        <taxon>Fungi</taxon>
        <taxon>Dikarya</taxon>
        <taxon>Ascomycota</taxon>
        <taxon>Pezizomycotina</taxon>
        <taxon>Eurotiomycetes</taxon>
        <taxon>Eurotiomycetidae</taxon>
        <taxon>Eurotiales</taxon>
        <taxon>Aspergillaceae</taxon>
        <taxon>Aspergillus</taxon>
        <taxon>Aspergillus subgen. Circumdati</taxon>
    </lineage>
</organism>
<dbReference type="Gene3D" id="1.25.40.10">
    <property type="entry name" value="Tetratricopeptide repeat domain"/>
    <property type="match status" value="2"/>
</dbReference>
<evidence type="ECO:0008006" key="5">
    <source>
        <dbReference type="Google" id="ProtNLM"/>
    </source>
</evidence>
<proteinExistence type="predicted"/>